<dbReference type="InterPro" id="IPR013783">
    <property type="entry name" value="Ig-like_fold"/>
</dbReference>
<keyword evidence="2" id="KW-1185">Reference proteome</keyword>
<dbReference type="AlphaFoldDB" id="A0A8C5QM48"/>
<organism evidence="1 2">
    <name type="scientific">Leptobrachium leishanense</name>
    <name type="common">Leishan spiny toad</name>
    <dbReference type="NCBI Taxonomy" id="445787"/>
    <lineage>
        <taxon>Eukaryota</taxon>
        <taxon>Metazoa</taxon>
        <taxon>Chordata</taxon>
        <taxon>Craniata</taxon>
        <taxon>Vertebrata</taxon>
        <taxon>Euteleostomi</taxon>
        <taxon>Amphibia</taxon>
        <taxon>Batrachia</taxon>
        <taxon>Anura</taxon>
        <taxon>Pelobatoidea</taxon>
        <taxon>Megophryidae</taxon>
        <taxon>Leptobrachium</taxon>
    </lineage>
</organism>
<dbReference type="OrthoDB" id="9427418at2759"/>
<dbReference type="Ensembl" id="ENSLLET00000041885.1">
    <property type="protein sequence ID" value="ENSLLEP00000040262.1"/>
    <property type="gene ID" value="ENSLLEG00000025609.1"/>
</dbReference>
<accession>A0A8C5QM48</accession>
<protein>
    <submittedName>
        <fullName evidence="1">Uncharacterized protein</fullName>
    </submittedName>
</protein>
<evidence type="ECO:0000313" key="2">
    <source>
        <dbReference type="Proteomes" id="UP000694569"/>
    </source>
</evidence>
<name>A0A8C5QM48_9ANUR</name>
<dbReference type="Proteomes" id="UP000694569">
    <property type="component" value="Unplaced"/>
</dbReference>
<reference evidence="1" key="1">
    <citation type="submission" date="2025-08" db="UniProtKB">
        <authorList>
            <consortium name="Ensembl"/>
        </authorList>
    </citation>
    <scope>IDENTIFICATION</scope>
</reference>
<sequence length="191" mass="21157">MALTCAISRSPPGFMKLYVFFLRFSFIISGSVPVKHTEIMKAEGESVTFQPDYSGPRTEVVWKIGEDKLVELEENYSHYYRLADRASASFHSGSLTIKDLYFYLDVTLCGVNKVFPVGLWCNVFSLCLPCSPPFSDPCGAVGILVSENGRFEPSGSNRKMADSDHPVRIGDSLKAKGQWVLGGRARSPIVF</sequence>
<dbReference type="Gene3D" id="2.60.40.10">
    <property type="entry name" value="Immunoglobulins"/>
    <property type="match status" value="1"/>
</dbReference>
<evidence type="ECO:0000313" key="1">
    <source>
        <dbReference type="Ensembl" id="ENSLLEP00000040262.1"/>
    </source>
</evidence>
<reference evidence="1" key="2">
    <citation type="submission" date="2025-09" db="UniProtKB">
        <authorList>
            <consortium name="Ensembl"/>
        </authorList>
    </citation>
    <scope>IDENTIFICATION</scope>
</reference>
<proteinExistence type="predicted"/>
<dbReference type="GeneTree" id="ENSGT01010000228930"/>